<dbReference type="PROSITE" id="PS50878">
    <property type="entry name" value="RT_POL"/>
    <property type="match status" value="1"/>
</dbReference>
<dbReference type="InterPro" id="IPR043502">
    <property type="entry name" value="DNA/RNA_pol_sf"/>
</dbReference>
<dbReference type="Pfam" id="PF03372">
    <property type="entry name" value="Exo_endo_phos"/>
    <property type="match status" value="1"/>
</dbReference>
<dbReference type="Gene3D" id="3.60.10.10">
    <property type="entry name" value="Endonuclease/exonuclease/phosphatase"/>
    <property type="match status" value="1"/>
</dbReference>
<dbReference type="Gramene" id="OB06G20740.1">
    <property type="protein sequence ID" value="OB06G20740.1"/>
    <property type="gene ID" value="OB06G20740"/>
</dbReference>
<dbReference type="SUPFAM" id="SSF57756">
    <property type="entry name" value="Retrovirus zinc finger-like domains"/>
    <property type="match status" value="1"/>
</dbReference>
<dbReference type="InterPro" id="IPR000477">
    <property type="entry name" value="RT_dom"/>
</dbReference>
<evidence type="ECO:0000313" key="4">
    <source>
        <dbReference type="Proteomes" id="UP000006038"/>
    </source>
</evidence>
<feature type="region of interest" description="Disordered" evidence="1">
    <location>
        <begin position="1"/>
        <end position="99"/>
    </location>
</feature>
<dbReference type="STRING" id="4533.J3MDI0"/>
<organism evidence="3">
    <name type="scientific">Oryza brachyantha</name>
    <name type="common">malo sina</name>
    <dbReference type="NCBI Taxonomy" id="4533"/>
    <lineage>
        <taxon>Eukaryota</taxon>
        <taxon>Viridiplantae</taxon>
        <taxon>Streptophyta</taxon>
        <taxon>Embryophyta</taxon>
        <taxon>Tracheophyta</taxon>
        <taxon>Spermatophyta</taxon>
        <taxon>Magnoliopsida</taxon>
        <taxon>Liliopsida</taxon>
        <taxon>Poales</taxon>
        <taxon>Poaceae</taxon>
        <taxon>BOP clade</taxon>
        <taxon>Oryzoideae</taxon>
        <taxon>Oryzeae</taxon>
        <taxon>Oryzinae</taxon>
        <taxon>Oryza</taxon>
    </lineage>
</organism>
<feature type="region of interest" description="Disordered" evidence="1">
    <location>
        <begin position="380"/>
        <end position="437"/>
    </location>
</feature>
<feature type="domain" description="Reverse transcriptase" evidence="2">
    <location>
        <begin position="1103"/>
        <end position="1362"/>
    </location>
</feature>
<dbReference type="InterPro" id="IPR036875">
    <property type="entry name" value="Znf_CCHC_sf"/>
</dbReference>
<evidence type="ECO:0000313" key="3">
    <source>
        <dbReference type="EnsemblPlants" id="OB06G20740.1"/>
    </source>
</evidence>
<dbReference type="SUPFAM" id="SSF56219">
    <property type="entry name" value="DNase I-like"/>
    <property type="match status" value="1"/>
</dbReference>
<dbReference type="SUPFAM" id="SSF56672">
    <property type="entry name" value="DNA/RNA polymerases"/>
    <property type="match status" value="1"/>
</dbReference>
<dbReference type="CDD" id="cd01650">
    <property type="entry name" value="RT_nLTR_like"/>
    <property type="match status" value="1"/>
</dbReference>
<dbReference type="GO" id="GO:0008270">
    <property type="term" value="F:zinc ion binding"/>
    <property type="evidence" value="ECO:0007669"/>
    <property type="project" value="InterPro"/>
</dbReference>
<dbReference type="GO" id="GO:0003676">
    <property type="term" value="F:nucleic acid binding"/>
    <property type="evidence" value="ECO:0007669"/>
    <property type="project" value="InterPro"/>
</dbReference>
<feature type="compositionally biased region" description="Basic and acidic residues" evidence="1">
    <location>
        <begin position="51"/>
        <end position="76"/>
    </location>
</feature>
<evidence type="ECO:0000259" key="2">
    <source>
        <dbReference type="PROSITE" id="PS50878"/>
    </source>
</evidence>
<dbReference type="HOGENOM" id="CLU_002236_0_0_1"/>
<feature type="compositionally biased region" description="Basic and acidic residues" evidence="1">
    <location>
        <begin position="407"/>
        <end position="416"/>
    </location>
</feature>
<sequence length="1584" mass="181814">MQSVGSRLHQEQGGYRRGFRPRGGRSFGTWRGGFAGRSSRSRFGGNNQFGHESRSFAEGHWEDRREERKPGGKEGSKLIASSGKLEADGTQVGQQSSEGKKIEKMEGILVFSEQGRDACLLEDHKSNGEAAKLGSKVLFCSKCTQKGHVVADCVSDVFCDICESREHVNHKCPILKLPKPSVQAVGYAVEGLGFNHIHHPPLQRSKKGTKTALVKVIGGSLSKDRLIDQLQRICPGNWNWDPKISEEGAYVVPFPSRIELQRAINFGGADVKEGGVFTSVRVQFEEWFEKEEGYLLPKVWIRVFGLRKKLREYLTLWAVGSLVGATQLVDMKTTRKSDFGRIFVAVLDPAIIPRKMDVVIGDHYFELMFEMEKKGFDENGEEVEFEQEDKDGDGAKEGEKELEEEGRDLKRARNDDMVIDGKPGEDGEVRGVGSHGGQQEDEVFFADKIADQVIQVAMEKVLGEVYDKVEDEEKLRAAMSKKEKEGNEKVERDGEEKEERLLQLAGVKEVLVTPKRSSGRLAKSGGLHSLEKAEKRKAWKNLELSAVDDLYNIGVNLGSSSVLVSGSVDGLKNLEFQRVGNSKLGTLDLVEGIDERDVFSEDEEEVHSQDLGHLCGGLMEEVMDEGSNHLRCDAEIISKKHRVSRIGSKRRIKTGKTNFSDSWLKNICGGKDFLWHWTRPRGRAGGILLGINLDFFDISSIDEGEFYVKFHLKNKNDAFQWSLVAVYGAAQEEFKEAFLTELVNACRTDSLPLVIGGDFNIIRNPHEKNNDRFNGKWPFLFNAVIDSLNLREIDLSGRKFTWANNLQKPTYEKLDRVLVSTEWECNNLLVTVQALSREFSDHTPLLLNTGQGTNRDKPPLFKFELGWLLREDFFALVEEVWSKSSKGLTVLEKWQNKIRSLCQFLRGWAKNTSGVYKKEKEKLLFMTEELDKIAESRILSSKELEDKISMKDRLANLLREEEIRWYQRAKTRRILEGDHNTKYYHMTANGKHRKTRIFKLEQDKGLIEGEHQLKKYITAYYKGLLGYPEENNFSLIEARREDISQVSVEENELLTRVFLEDEVKNAVFQMEHNKAPGPDGFPAEFYQVFWEVIKEDLMALFREFHMGRLPLHSLNFGIITLLPKQNEARQIQQYRPICLLNVSFKIFTKVMANRIALVAQKVIRPSQTAFLKGRNIMEGAIILHETLHEMHKKKKDGIILKLDFEKAYDKCRWIDQIVRGGSVAVKVNDDVGDFFQTKKGLRQGDPLSSLLFNLVAYMLAILIQRTRDQGKIHGVIPHLVDDGLSILQYADDTILFMEHDLEEASNLKLVLSTYERLSSLKINFHKSELLFFGKAKEVDKEYARIFGCKTGSYPLKYLGLPMHYRKLANKDWKEVEERFQKKLSSWKGKFLSVGGRLVLINSVLSSLAMYMLSFFEVSKGILKKLDFFRSRFLWQSEEHKKKYRLARGSVLCKPKECGGLGIQNLEVQNKCLLSKWLYKLINEEGVWHNLLRRKYLFSKPIMQVQKRREDSHFWKGLMGVKDAFFNLLDGSQVIFRATYWARSWSLLLNEEDNNLTKERYRLLEMRVLEFYSKYGWNFRRRMQV</sequence>
<dbReference type="GO" id="GO:0003824">
    <property type="term" value="F:catalytic activity"/>
    <property type="evidence" value="ECO:0007669"/>
    <property type="project" value="InterPro"/>
</dbReference>
<proteinExistence type="predicted"/>
<feature type="compositionally biased region" description="Acidic residues" evidence="1">
    <location>
        <begin position="380"/>
        <end position="391"/>
    </location>
</feature>
<feature type="compositionally biased region" description="Low complexity" evidence="1">
    <location>
        <begin position="36"/>
        <end position="45"/>
    </location>
</feature>
<dbReference type="eggNOG" id="KOG1075">
    <property type="taxonomic scope" value="Eukaryota"/>
</dbReference>
<feature type="region of interest" description="Disordered" evidence="1">
    <location>
        <begin position="478"/>
        <end position="497"/>
    </location>
</feature>
<name>J3MDI0_ORYBR</name>
<dbReference type="Pfam" id="PF00078">
    <property type="entry name" value="RVT_1"/>
    <property type="match status" value="1"/>
</dbReference>
<dbReference type="InterPro" id="IPR005135">
    <property type="entry name" value="Endo/exonuclease/phosphatase"/>
</dbReference>
<dbReference type="PANTHER" id="PTHR33170">
    <property type="entry name" value="DUF4283 DOMAIN-CONTAINING PROTEIN-RELATED"/>
    <property type="match status" value="1"/>
</dbReference>
<evidence type="ECO:0000256" key="1">
    <source>
        <dbReference type="SAM" id="MobiDB-lite"/>
    </source>
</evidence>
<dbReference type="PANTHER" id="PTHR33170:SF40">
    <property type="entry name" value="OS04G0557100 PROTEIN"/>
    <property type="match status" value="1"/>
</dbReference>
<dbReference type="EnsemblPlants" id="OB06G20740.1">
    <property type="protein sequence ID" value="OB06G20740.1"/>
    <property type="gene ID" value="OB06G20740"/>
</dbReference>
<reference evidence="3" key="2">
    <citation type="submission" date="2013-04" db="UniProtKB">
        <authorList>
            <consortium name="EnsemblPlants"/>
        </authorList>
    </citation>
    <scope>IDENTIFICATION</scope>
</reference>
<reference evidence="3" key="1">
    <citation type="journal article" date="2013" name="Nat. Commun.">
        <title>Whole-genome sequencing of Oryza brachyantha reveals mechanisms underlying Oryza genome evolution.</title>
        <authorList>
            <person name="Chen J."/>
            <person name="Huang Q."/>
            <person name="Gao D."/>
            <person name="Wang J."/>
            <person name="Lang Y."/>
            <person name="Liu T."/>
            <person name="Li B."/>
            <person name="Bai Z."/>
            <person name="Luis Goicoechea J."/>
            <person name="Liang C."/>
            <person name="Chen C."/>
            <person name="Zhang W."/>
            <person name="Sun S."/>
            <person name="Liao Y."/>
            <person name="Zhang X."/>
            <person name="Yang L."/>
            <person name="Song C."/>
            <person name="Wang M."/>
            <person name="Shi J."/>
            <person name="Liu G."/>
            <person name="Liu J."/>
            <person name="Zhou H."/>
            <person name="Zhou W."/>
            <person name="Yu Q."/>
            <person name="An N."/>
            <person name="Chen Y."/>
            <person name="Cai Q."/>
            <person name="Wang B."/>
            <person name="Liu B."/>
            <person name="Min J."/>
            <person name="Huang Y."/>
            <person name="Wu H."/>
            <person name="Li Z."/>
            <person name="Zhang Y."/>
            <person name="Yin Y."/>
            <person name="Song W."/>
            <person name="Jiang J."/>
            <person name="Jackson S.A."/>
            <person name="Wing R.A."/>
            <person name="Wang J."/>
            <person name="Chen M."/>
        </authorList>
    </citation>
    <scope>NUCLEOTIDE SEQUENCE [LARGE SCALE GENOMIC DNA]</scope>
    <source>
        <strain evidence="3">cv. IRGC 101232</strain>
    </source>
</reference>
<protein>
    <recommendedName>
        <fullName evidence="2">Reverse transcriptase domain-containing protein</fullName>
    </recommendedName>
</protein>
<keyword evidence="4" id="KW-1185">Reference proteome</keyword>
<dbReference type="Proteomes" id="UP000006038">
    <property type="component" value="Chromosome 6"/>
</dbReference>
<accession>J3MDI0</accession>
<dbReference type="InterPro" id="IPR036691">
    <property type="entry name" value="Endo/exonu/phosph_ase_sf"/>
</dbReference>